<protein>
    <submittedName>
        <fullName evidence="2">Uncharacterized protein</fullName>
    </submittedName>
</protein>
<proteinExistence type="predicted"/>
<accession>A0A9D9BXT0</accession>
<name>A0A9D9BXT0_PROMR</name>
<comment type="caution">
    <text evidence="2">The sequence shown here is derived from an EMBL/GenBank/DDBJ whole genome shotgun (WGS) entry which is preliminary data.</text>
</comment>
<reference evidence="2" key="1">
    <citation type="journal article" date="2021" name="Front. Mar. Sci.">
        <title>Genomes of Diverse Isolates of Prochlorococcus High-Light-Adapted Clade II in the Western Pacific Ocean.</title>
        <authorList>
            <person name="Yan W."/>
            <person name="Feng X."/>
            <person name="Zhang W."/>
            <person name="Nawaz M.Z."/>
            <person name="Luo T."/>
            <person name="Zhang R."/>
            <person name="Jiao N."/>
        </authorList>
    </citation>
    <scope>NUCLEOTIDE SEQUENCE</scope>
    <source>
        <strain evidence="2">XMU1424</strain>
    </source>
</reference>
<organism evidence="2">
    <name type="scientific">Prochlorococcus marinus XMU1424</name>
    <dbReference type="NCBI Taxonomy" id="2774497"/>
    <lineage>
        <taxon>Bacteria</taxon>
        <taxon>Bacillati</taxon>
        <taxon>Cyanobacteriota</taxon>
        <taxon>Cyanophyceae</taxon>
        <taxon>Synechococcales</taxon>
        <taxon>Prochlorococcaceae</taxon>
        <taxon>Prochlorococcus</taxon>
    </lineage>
</organism>
<dbReference type="EMBL" id="JAEPLE010000002">
    <property type="protein sequence ID" value="MBO6987942.1"/>
    <property type="molecule type" value="Genomic_DNA"/>
</dbReference>
<gene>
    <name evidence="2" type="ORF">JJ833_03660</name>
</gene>
<dbReference type="AlphaFoldDB" id="A0A9D9BXT0"/>
<keyword evidence="1" id="KW-0732">Signal</keyword>
<evidence type="ECO:0000313" key="2">
    <source>
        <dbReference type="EMBL" id="MBO6987942.1"/>
    </source>
</evidence>
<feature type="signal peptide" evidence="1">
    <location>
        <begin position="1"/>
        <end position="23"/>
    </location>
</feature>
<sequence length="68" mass="7978">MKLVLNFSMFLLAFFSFSNESFALTDYQIKRFCAKNKRVSLCIKNLQEKRSDLQTGKPIKIPVTPFKR</sequence>
<evidence type="ECO:0000256" key="1">
    <source>
        <dbReference type="SAM" id="SignalP"/>
    </source>
</evidence>
<feature type="chain" id="PRO_5038877244" evidence="1">
    <location>
        <begin position="24"/>
        <end position="68"/>
    </location>
</feature>